<dbReference type="PANTHER" id="PTHR24104">
    <property type="entry name" value="E3 UBIQUITIN-PROTEIN LIGASE NHLRC1-RELATED"/>
    <property type="match status" value="1"/>
</dbReference>
<feature type="compositionally biased region" description="Low complexity" evidence="3">
    <location>
        <begin position="305"/>
        <end position="316"/>
    </location>
</feature>
<keyword evidence="1" id="KW-0677">Repeat</keyword>
<dbReference type="Gene3D" id="2.40.10.500">
    <property type="match status" value="1"/>
</dbReference>
<organism evidence="4 5">
    <name type="scientific">Adineta steineri</name>
    <dbReference type="NCBI Taxonomy" id="433720"/>
    <lineage>
        <taxon>Eukaryota</taxon>
        <taxon>Metazoa</taxon>
        <taxon>Spiralia</taxon>
        <taxon>Gnathifera</taxon>
        <taxon>Rotifera</taxon>
        <taxon>Eurotatoria</taxon>
        <taxon>Bdelloidea</taxon>
        <taxon>Adinetida</taxon>
        <taxon>Adinetidae</taxon>
        <taxon>Adineta</taxon>
    </lineage>
</organism>
<name>A0A819D9G9_9BILA</name>
<feature type="region of interest" description="Disordered" evidence="3">
    <location>
        <begin position="426"/>
        <end position="462"/>
    </location>
</feature>
<gene>
    <name evidence="4" type="ORF">OKA104_LOCUS20451</name>
</gene>
<evidence type="ECO:0008006" key="6">
    <source>
        <dbReference type="Google" id="ProtNLM"/>
    </source>
</evidence>
<feature type="compositionally biased region" description="Low complexity" evidence="3">
    <location>
        <begin position="438"/>
        <end position="462"/>
    </location>
</feature>
<feature type="region of interest" description="Disordered" evidence="3">
    <location>
        <begin position="305"/>
        <end position="360"/>
    </location>
</feature>
<dbReference type="Pfam" id="PF01436">
    <property type="entry name" value="NHL"/>
    <property type="match status" value="2"/>
</dbReference>
<proteinExistence type="predicted"/>
<evidence type="ECO:0000256" key="3">
    <source>
        <dbReference type="SAM" id="MobiDB-lite"/>
    </source>
</evidence>
<dbReference type="Gene3D" id="2.120.10.30">
    <property type="entry name" value="TolB, C-terminal domain"/>
    <property type="match status" value="3"/>
</dbReference>
<feature type="repeat" description="NHL" evidence="2">
    <location>
        <begin position="851"/>
        <end position="887"/>
    </location>
</feature>
<reference evidence="4" key="1">
    <citation type="submission" date="2021-02" db="EMBL/GenBank/DDBJ databases">
        <authorList>
            <person name="Nowell W R."/>
        </authorList>
    </citation>
    <scope>NUCLEOTIDE SEQUENCE</scope>
</reference>
<dbReference type="PANTHER" id="PTHR24104:SF25">
    <property type="entry name" value="PROTEIN LIN-41"/>
    <property type="match status" value="1"/>
</dbReference>
<evidence type="ECO:0000313" key="5">
    <source>
        <dbReference type="Proteomes" id="UP000663881"/>
    </source>
</evidence>
<dbReference type="PROSITE" id="PS51125">
    <property type="entry name" value="NHL"/>
    <property type="match status" value="2"/>
</dbReference>
<dbReference type="InterPro" id="IPR011042">
    <property type="entry name" value="6-blade_b-propeller_TolB-like"/>
</dbReference>
<dbReference type="InterPro" id="IPR050952">
    <property type="entry name" value="TRIM-NHL_E3_ligases"/>
</dbReference>
<dbReference type="AlphaFoldDB" id="A0A819D9G9"/>
<sequence length="890" mass="97158">MCPIKKWVYQGEFISTACPDDDPELEDFFVDSNNQVYVLDCKNILMTTLKSSANQPQLKSPSWNVSQRYLPKNPDKKPKSLFVTSDGTIYIDNGAQGTIDAWSSDGYLRSIAMGTNKPCYGLFVDNNDTIYCSTKDYIIIMKKSLGIYNNSWISAVNTKEDHLRDPQGIFVNDNFDLYVADYGNGRIIRFKPGQKVGETIEPTEEISDHWLDGPTDITLDAENNLYIVDNEHSRIIFINSNFTQYRCLVGCSGKSNSWGPEEPEELDGISFDRSGNMLISDPKRKQILKFTPKFTHPATNCVENSTGYTTTTYSPPRIENTSGHGNVTKNSTSSTKSYSTDLSTISSGTDDNKSSSETSFLPSDKNTYFYSLKKSYFCCFLESDDSSSISTTTTIDSSATTITTDSPVITNTTARSLIKNRLRQLSPQVRQPQPPPQQQQHQSPQVRQQQQQQSLQVRQPQSLQVRQPQSQLQLQLQPIVMVWVQIASDSTMGANCAGVGYQPAGTLSSCESYCLSLSGCNAVDWKTDGSGCTPRQCSSYPPNYASTSGWEVWAITSGTLTTIATTTITSTATSTTTINPCTLSTYRWNTTGITVWNSSQIGYITDMYFDSNDTSYIVDVGKNVVWKLLKNAATATVIAGQVGSPGSNASQLNNPQGLYLDSKSNVYVADCVNDRIQKFVNGTSAGITIAGVTGSRGSALNQLSCVRDLVIDSTDTYVYIADGVNNRVMRFQTNSTTGTNGEVVAGSSTAGDTVTQLNSPWGIHYLPTISSYLYITNYGGHSVMRWIPGNSSGEFIAGTPGTAGSTATTLSNPAGIKLDSYLNMFVVDDGNNRVQMFCQNNQTAITVVGTGVSGSSATQLNDPKGIAFDSSMNLYVVDGGNSRLQKFLKL</sequence>
<feature type="compositionally biased region" description="Low complexity" evidence="3">
    <location>
        <begin position="328"/>
        <end position="344"/>
    </location>
</feature>
<evidence type="ECO:0000313" key="4">
    <source>
        <dbReference type="EMBL" id="CAF3833680.1"/>
    </source>
</evidence>
<dbReference type="GO" id="GO:0008270">
    <property type="term" value="F:zinc ion binding"/>
    <property type="evidence" value="ECO:0007669"/>
    <property type="project" value="UniProtKB-KW"/>
</dbReference>
<feature type="compositionally biased region" description="Polar residues" evidence="3">
    <location>
        <begin position="345"/>
        <end position="360"/>
    </location>
</feature>
<dbReference type="EMBL" id="CAJOAY010001368">
    <property type="protein sequence ID" value="CAF3833680.1"/>
    <property type="molecule type" value="Genomic_DNA"/>
</dbReference>
<comment type="caution">
    <text evidence="4">The sequence shown here is derived from an EMBL/GenBank/DDBJ whole genome shotgun (WGS) entry which is preliminary data.</text>
</comment>
<feature type="repeat" description="NHL" evidence="2">
    <location>
        <begin position="639"/>
        <end position="682"/>
    </location>
</feature>
<protein>
    <recommendedName>
        <fullName evidence="6">NHL repeat containing protein-like protein</fullName>
    </recommendedName>
</protein>
<dbReference type="CDD" id="cd05819">
    <property type="entry name" value="NHL"/>
    <property type="match status" value="1"/>
</dbReference>
<dbReference type="Proteomes" id="UP000663881">
    <property type="component" value="Unassembled WGS sequence"/>
</dbReference>
<accession>A0A819D9G9</accession>
<dbReference type="InterPro" id="IPR001258">
    <property type="entry name" value="NHL_repeat"/>
</dbReference>
<evidence type="ECO:0000256" key="2">
    <source>
        <dbReference type="PROSITE-ProRule" id="PRU00504"/>
    </source>
</evidence>
<dbReference type="SUPFAM" id="SSF101898">
    <property type="entry name" value="NHL repeat"/>
    <property type="match status" value="2"/>
</dbReference>
<evidence type="ECO:0000256" key="1">
    <source>
        <dbReference type="ARBA" id="ARBA00022737"/>
    </source>
</evidence>